<dbReference type="Pfam" id="PF13855">
    <property type="entry name" value="LRR_8"/>
    <property type="match status" value="1"/>
</dbReference>
<dbReference type="SMART" id="SM00365">
    <property type="entry name" value="LRR_SD22"/>
    <property type="match status" value="8"/>
</dbReference>
<accession>A0ABD3PNL8</accession>
<dbReference type="Pfam" id="PF13516">
    <property type="entry name" value="LRR_6"/>
    <property type="match status" value="1"/>
</dbReference>
<evidence type="ECO:0000256" key="2">
    <source>
        <dbReference type="ARBA" id="ARBA00022737"/>
    </source>
</evidence>
<keyword evidence="1" id="KW-0433">Leucine-rich repeat</keyword>
<dbReference type="Proteomes" id="UP001516023">
    <property type="component" value="Unassembled WGS sequence"/>
</dbReference>
<organism evidence="4 5">
    <name type="scientific">Cyclotella cryptica</name>
    <dbReference type="NCBI Taxonomy" id="29204"/>
    <lineage>
        <taxon>Eukaryota</taxon>
        <taxon>Sar</taxon>
        <taxon>Stramenopiles</taxon>
        <taxon>Ochrophyta</taxon>
        <taxon>Bacillariophyta</taxon>
        <taxon>Coscinodiscophyceae</taxon>
        <taxon>Thalassiosirophycidae</taxon>
        <taxon>Stephanodiscales</taxon>
        <taxon>Stephanodiscaceae</taxon>
        <taxon>Cyclotella</taxon>
    </lineage>
</organism>
<reference evidence="4 5" key="1">
    <citation type="journal article" date="2020" name="G3 (Bethesda)">
        <title>Improved Reference Genome for Cyclotella cryptica CCMP332, a Model for Cell Wall Morphogenesis, Salinity Adaptation, and Lipid Production in Diatoms (Bacillariophyta).</title>
        <authorList>
            <person name="Roberts W.R."/>
            <person name="Downey K.M."/>
            <person name="Ruck E.C."/>
            <person name="Traller J.C."/>
            <person name="Alverson A.J."/>
        </authorList>
    </citation>
    <scope>NUCLEOTIDE SEQUENCE [LARGE SCALE GENOMIC DNA]</scope>
    <source>
        <strain evidence="4 5">CCMP332</strain>
    </source>
</reference>
<dbReference type="SMART" id="SM00369">
    <property type="entry name" value="LRR_TYP"/>
    <property type="match status" value="5"/>
</dbReference>
<keyword evidence="5" id="KW-1185">Reference proteome</keyword>
<dbReference type="InterPro" id="IPR003591">
    <property type="entry name" value="Leu-rich_rpt_typical-subtyp"/>
</dbReference>
<dbReference type="Gene3D" id="3.80.10.10">
    <property type="entry name" value="Ribonuclease Inhibitor"/>
    <property type="match status" value="3"/>
</dbReference>
<keyword evidence="2" id="KW-0677">Repeat</keyword>
<dbReference type="PANTHER" id="PTHR15454:SF56">
    <property type="entry name" value="PROTEIN PHOSPHATASE 1 REGULATORY SUBUNIT 7-RELATED"/>
    <property type="match status" value="1"/>
</dbReference>
<evidence type="ECO:0000256" key="1">
    <source>
        <dbReference type="ARBA" id="ARBA00022614"/>
    </source>
</evidence>
<evidence type="ECO:0000256" key="3">
    <source>
        <dbReference type="SAM" id="MobiDB-lite"/>
    </source>
</evidence>
<feature type="compositionally biased region" description="Basic and acidic residues" evidence="3">
    <location>
        <begin position="1"/>
        <end position="18"/>
    </location>
</feature>
<gene>
    <name evidence="4" type="ORF">HJC23_000240</name>
</gene>
<dbReference type="SUPFAM" id="SSF52058">
    <property type="entry name" value="L domain-like"/>
    <property type="match status" value="1"/>
</dbReference>
<dbReference type="InterPro" id="IPR025875">
    <property type="entry name" value="Leu-rich_rpt_4"/>
</dbReference>
<evidence type="ECO:0000313" key="4">
    <source>
        <dbReference type="EMBL" id="KAL3788956.1"/>
    </source>
</evidence>
<comment type="caution">
    <text evidence="4">The sequence shown here is derived from an EMBL/GenBank/DDBJ whole genome shotgun (WGS) entry which is preliminary data.</text>
</comment>
<sequence>MPAQEHSQDESARPKDQDGVNNNEDENVKPKKQAVLAPLPLEWTKLGNPNAPSPSSPAATIRYPWDVISLAPSDDSMEALEIVGTSGQKITRMGSDLSQRYPNLTTLVLRSHLIRTMEGLAKLEKLEILELYDNMIDELRDLNNGSGNKDENSADDNFESRVGFVPGGTLRVLDISYNVIRDMGPVEFCPNLQELLPRAQSLSLRSRDSRLDIAQNKIKSIRGLRHLTHLRKIDLGANRIRVMDKTELEGLVNLEELWLGKNKIERIEGLTKLTKLRKLDVQSNRLIKIENLTSQVDTLEELYLAHNGIDIYGARCETGLALPFTALNTIDLSRNKLTDTTPFSHLTSLSELWISGNEIKSFQDVEPLSNLPNLEGIYLEYNPVASEFEYRKKLAELIPSLNQIDANMIGGLAAHGYASVIGGSLEDRMRQLQDTVIEKATDETRNFGKEIS</sequence>
<proteinExistence type="predicted"/>
<dbReference type="PROSITE" id="PS51450">
    <property type="entry name" value="LRR"/>
    <property type="match status" value="5"/>
</dbReference>
<dbReference type="Pfam" id="PF12799">
    <property type="entry name" value="LRR_4"/>
    <property type="match status" value="1"/>
</dbReference>
<evidence type="ECO:0008006" key="6">
    <source>
        <dbReference type="Google" id="ProtNLM"/>
    </source>
</evidence>
<protein>
    <recommendedName>
        <fullName evidence="6">L domain-like protein</fullName>
    </recommendedName>
</protein>
<dbReference type="InterPro" id="IPR032675">
    <property type="entry name" value="LRR_dom_sf"/>
</dbReference>
<dbReference type="InterPro" id="IPR001611">
    <property type="entry name" value="Leu-rich_rpt"/>
</dbReference>
<dbReference type="EMBL" id="JABMIG020000149">
    <property type="protein sequence ID" value="KAL3788956.1"/>
    <property type="molecule type" value="Genomic_DNA"/>
</dbReference>
<evidence type="ECO:0000313" key="5">
    <source>
        <dbReference type="Proteomes" id="UP001516023"/>
    </source>
</evidence>
<dbReference type="PANTHER" id="PTHR15454">
    <property type="entry name" value="NISCHARIN RELATED"/>
    <property type="match status" value="1"/>
</dbReference>
<feature type="region of interest" description="Disordered" evidence="3">
    <location>
        <begin position="1"/>
        <end position="59"/>
    </location>
</feature>
<dbReference type="AlphaFoldDB" id="A0ABD3PNL8"/>
<name>A0ABD3PNL8_9STRA</name>